<feature type="transmembrane region" description="Helical" evidence="6">
    <location>
        <begin position="87"/>
        <end position="107"/>
    </location>
</feature>
<dbReference type="Pfam" id="PF00482">
    <property type="entry name" value="T2SSF"/>
    <property type="match status" value="1"/>
</dbReference>
<comment type="caution">
    <text evidence="8">The sequence shown here is derived from an EMBL/GenBank/DDBJ whole genome shotgun (WGS) entry which is preliminary data.</text>
</comment>
<evidence type="ECO:0000259" key="7">
    <source>
        <dbReference type="Pfam" id="PF00482"/>
    </source>
</evidence>
<dbReference type="EMBL" id="JBHSQV010000180">
    <property type="protein sequence ID" value="MFC5988365.1"/>
    <property type="molecule type" value="Genomic_DNA"/>
</dbReference>
<evidence type="ECO:0000256" key="3">
    <source>
        <dbReference type="ARBA" id="ARBA00022692"/>
    </source>
</evidence>
<dbReference type="InterPro" id="IPR018076">
    <property type="entry name" value="T2SS_GspF_dom"/>
</dbReference>
<evidence type="ECO:0000256" key="6">
    <source>
        <dbReference type="SAM" id="Phobius"/>
    </source>
</evidence>
<feature type="domain" description="Type II secretion system protein GspF" evidence="7">
    <location>
        <begin position="153"/>
        <end position="281"/>
    </location>
</feature>
<evidence type="ECO:0000313" key="9">
    <source>
        <dbReference type="Proteomes" id="UP001596250"/>
    </source>
</evidence>
<dbReference type="RefSeq" id="WP_379895834.1">
    <property type="nucleotide sequence ID" value="NZ_CBCSCT010000016.1"/>
</dbReference>
<keyword evidence="2" id="KW-1003">Cell membrane</keyword>
<evidence type="ECO:0000256" key="4">
    <source>
        <dbReference type="ARBA" id="ARBA00022989"/>
    </source>
</evidence>
<gene>
    <name evidence="8" type="ORF">ACFPXP_18330</name>
</gene>
<evidence type="ECO:0000256" key="1">
    <source>
        <dbReference type="ARBA" id="ARBA00004651"/>
    </source>
</evidence>
<dbReference type="Proteomes" id="UP001596250">
    <property type="component" value="Unassembled WGS sequence"/>
</dbReference>
<protein>
    <submittedName>
        <fullName evidence="8">Type II secretion system F family protein</fullName>
    </submittedName>
</protein>
<evidence type="ECO:0000256" key="2">
    <source>
        <dbReference type="ARBA" id="ARBA00022475"/>
    </source>
</evidence>
<keyword evidence="4 6" id="KW-1133">Transmembrane helix</keyword>
<proteinExistence type="predicted"/>
<dbReference type="PANTHER" id="PTHR35007:SF1">
    <property type="entry name" value="PILUS ASSEMBLY PROTEIN"/>
    <property type="match status" value="1"/>
</dbReference>
<name>A0ABW1ITC3_9BACL</name>
<keyword evidence="9" id="KW-1185">Reference proteome</keyword>
<organism evidence="8 9">
    <name type="scientific">Marinicrinis lubricantis</name>
    <dbReference type="NCBI Taxonomy" id="2086470"/>
    <lineage>
        <taxon>Bacteria</taxon>
        <taxon>Bacillati</taxon>
        <taxon>Bacillota</taxon>
        <taxon>Bacilli</taxon>
        <taxon>Bacillales</taxon>
        <taxon>Paenibacillaceae</taxon>
    </lineage>
</organism>
<evidence type="ECO:0000256" key="5">
    <source>
        <dbReference type="ARBA" id="ARBA00023136"/>
    </source>
</evidence>
<feature type="transmembrane region" description="Helical" evidence="6">
    <location>
        <begin position="113"/>
        <end position="134"/>
    </location>
</feature>
<reference evidence="9" key="1">
    <citation type="journal article" date="2019" name="Int. J. Syst. Evol. Microbiol.">
        <title>The Global Catalogue of Microorganisms (GCM) 10K type strain sequencing project: providing services to taxonomists for standard genome sequencing and annotation.</title>
        <authorList>
            <consortium name="The Broad Institute Genomics Platform"/>
            <consortium name="The Broad Institute Genome Sequencing Center for Infectious Disease"/>
            <person name="Wu L."/>
            <person name="Ma J."/>
        </authorList>
    </citation>
    <scope>NUCLEOTIDE SEQUENCE [LARGE SCALE GENOMIC DNA]</scope>
    <source>
        <strain evidence="9">CCM 8749</strain>
    </source>
</reference>
<feature type="transmembrane region" description="Helical" evidence="6">
    <location>
        <begin position="267"/>
        <end position="288"/>
    </location>
</feature>
<feature type="transmembrane region" description="Helical" evidence="6">
    <location>
        <begin position="6"/>
        <end position="26"/>
    </location>
</feature>
<sequence>MKWIFAAWAIILIVLGLICWMQYKILHQQERHEGKKTEKKDEIWPYFMPWVKQLKLEQRLGKYIQVLQRDHGILFGFQEAVLQTRLFLAKMLGIVWFVHVLLALMAFSAGGDASIFLLLLMFTVLIPVVGVRQIQQQLKVRKQKILMELPKLLNKIALLIGAGETLHRSMIKAAEGEAAQDMSHPLYKEWNRMVQQLRNHYPFQQAMEEFNRRCAVQEVSLFTNTILLHFKRGGEEFATALRGLSQQLWESRKAVAKTMGEEASSMLVFPMVIIFLVVLIITAAPAVMSVQF</sequence>
<dbReference type="PANTHER" id="PTHR35007">
    <property type="entry name" value="INTEGRAL MEMBRANE PROTEIN-RELATED"/>
    <property type="match status" value="1"/>
</dbReference>
<evidence type="ECO:0000313" key="8">
    <source>
        <dbReference type="EMBL" id="MFC5988365.1"/>
    </source>
</evidence>
<accession>A0ABW1ITC3</accession>
<comment type="subcellular location">
    <subcellularLocation>
        <location evidence="1">Cell membrane</location>
        <topology evidence="1">Multi-pass membrane protein</topology>
    </subcellularLocation>
</comment>
<keyword evidence="5 6" id="KW-0472">Membrane</keyword>
<keyword evidence="3 6" id="KW-0812">Transmembrane</keyword>